<evidence type="ECO:0000259" key="2">
    <source>
        <dbReference type="Pfam" id="PF07510"/>
    </source>
</evidence>
<dbReference type="SUPFAM" id="SSF46767">
    <property type="entry name" value="Methylated DNA-protein cysteine methyltransferase, C-terminal domain"/>
    <property type="match status" value="1"/>
</dbReference>
<name>A0ABR8X6B1_9MICO</name>
<evidence type="ECO:0000313" key="3">
    <source>
        <dbReference type="EMBL" id="MBD8024863.1"/>
    </source>
</evidence>
<dbReference type="EMBL" id="JACSPM010000006">
    <property type="protein sequence ID" value="MBD8024863.1"/>
    <property type="molecule type" value="Genomic_DNA"/>
</dbReference>
<dbReference type="PANTHER" id="PTHR35149:SF1">
    <property type="entry name" value="DUF5655 DOMAIN-CONTAINING PROTEIN"/>
    <property type="match status" value="1"/>
</dbReference>
<feature type="domain" description="GmrSD restriction endonucleases N-terminal" evidence="1">
    <location>
        <begin position="2"/>
        <end position="209"/>
    </location>
</feature>
<keyword evidence="4" id="KW-1185">Reference proteome</keyword>
<dbReference type="PANTHER" id="PTHR35149">
    <property type="entry name" value="SLL5132 PROTEIN"/>
    <property type="match status" value="1"/>
</dbReference>
<dbReference type="Proteomes" id="UP000602532">
    <property type="component" value="Unassembled WGS sequence"/>
</dbReference>
<reference evidence="3 4" key="1">
    <citation type="submission" date="2020-08" db="EMBL/GenBank/DDBJ databases">
        <title>A Genomic Blueprint of the Chicken Gut Microbiome.</title>
        <authorList>
            <person name="Gilroy R."/>
            <person name="Ravi A."/>
            <person name="Getino M."/>
            <person name="Pursley I."/>
            <person name="Horton D.L."/>
            <person name="Alikhan N.-F."/>
            <person name="Baker D."/>
            <person name="Gharbi K."/>
            <person name="Hall N."/>
            <person name="Watson M."/>
            <person name="Adriaenssens E.M."/>
            <person name="Foster-Nyarko E."/>
            <person name="Jarju S."/>
            <person name="Secka A."/>
            <person name="Antonio M."/>
            <person name="Oren A."/>
            <person name="Chaudhuri R."/>
            <person name="La Ragione R.M."/>
            <person name="Hildebrand F."/>
            <person name="Pallen M.J."/>
        </authorList>
    </citation>
    <scope>NUCLEOTIDE SEQUENCE [LARGE SCALE GENOMIC DNA]</scope>
    <source>
        <strain evidence="3 4">Sa1CUA4</strain>
    </source>
</reference>
<comment type="caution">
    <text evidence="3">The sequence shown here is derived from an EMBL/GenBank/DDBJ whole genome shotgun (WGS) entry which is preliminary data.</text>
</comment>
<evidence type="ECO:0000259" key="1">
    <source>
        <dbReference type="Pfam" id="PF03235"/>
    </source>
</evidence>
<sequence>MPLYQRTYSWSLKQLGRLWSDVVDLSDARVDDPRATHFTGSLVLSTGGVGPGGSEFLVVDGQQRLTTLSVLIAAIRDHIAKTEPDAPQKVARLHETYLTDRFKHGDDRLKLLPTQADRTAFRALVDNAVLDGMHSGVIDAYRFFRTRLVEADDPEDPHDIDRIASAVLDGLVFVAITAGHDDNVYRIFESLNNTGMKLTQGDLLRNYIFMRLGSRGEDVYASVWLPMQTLLTSADLEALFWMDITWSTPEAKQGDIYSLQEARLSRLTDAEVEAEVRRYARLAELLTQIRDPERCRESALRERLERLKEWGSIAADPLVLYILSLQDSGLSEEGEAAKALAVLESYFVRRLLVNAPTSALSRILLRAPGEMDSADISSSLLRYLSTGRKFYATDRQVADAIIAKPFYYSGRPTQRKTLLTWLERIHAGKEPASLASATIEHVMPQTLTDAWRESLSLDLGEFATVDDLHEAYLHTLANLTLTGYNSELSNAPFAAKRVLLAESNIALNKPIAAAETWGRQQILGRGAALAETVRTTWVAPLAETDVVESGVAWKLATEVIESIPEGRWTTYGNVATIAGTHPVPLGVFLGKNIVSNAWRVLQAAGTISPGFRWSPGSPNEGRDPKDVLIEEGIEFGADGRADVQCKLEVADLAGLLGVEIEASSTDGEFDDSDERENAYLAQMAGRYTPATIHGVIEVLRAWRGFGGYVTFGTSTDIGAFLHVREPGSASHIWPLVIYSYGSVEVVFQWLASRPPFDDIRMREEFRRRLNRARGVAIEDSKLKVRPTFSVDVLADVADRQRVIDALEWFMEVMGEHDRLVQTEPSGEHGTIHFTLDNEHRELSREMVVERLQGHTPGNVLAYWVEVEGIRWPVKQAFGIALGIEPKQFQSWDARRRLETLGFEIGRS</sequence>
<dbReference type="InterPro" id="IPR004919">
    <property type="entry name" value="GmrSD_N"/>
</dbReference>
<dbReference type="InterPro" id="IPR011089">
    <property type="entry name" value="GmrSD_C"/>
</dbReference>
<feature type="domain" description="GmrSD restriction endonucleases C-terminal" evidence="2">
    <location>
        <begin position="393"/>
        <end position="531"/>
    </location>
</feature>
<organism evidence="3 4">
    <name type="scientific">Microbacterium gallinarum</name>
    <dbReference type="NCBI Taxonomy" id="2762209"/>
    <lineage>
        <taxon>Bacteria</taxon>
        <taxon>Bacillati</taxon>
        <taxon>Actinomycetota</taxon>
        <taxon>Actinomycetes</taxon>
        <taxon>Micrococcales</taxon>
        <taxon>Microbacteriaceae</taxon>
        <taxon>Microbacterium</taxon>
    </lineage>
</organism>
<gene>
    <name evidence="3" type="ORF">H9622_14865</name>
</gene>
<protein>
    <submittedName>
        <fullName evidence="3">DUF262 domain-containing protein</fullName>
    </submittedName>
</protein>
<dbReference type="InterPro" id="IPR036217">
    <property type="entry name" value="MethylDNA_cys_MeTrfase_DNAb"/>
</dbReference>
<dbReference type="Pfam" id="PF07510">
    <property type="entry name" value="GmrSD_C"/>
    <property type="match status" value="1"/>
</dbReference>
<dbReference type="Pfam" id="PF03235">
    <property type="entry name" value="GmrSD_N"/>
    <property type="match status" value="1"/>
</dbReference>
<accession>A0ABR8X6B1</accession>
<dbReference type="Gene3D" id="1.10.10.10">
    <property type="entry name" value="Winged helix-like DNA-binding domain superfamily/Winged helix DNA-binding domain"/>
    <property type="match status" value="1"/>
</dbReference>
<evidence type="ECO:0000313" key="4">
    <source>
        <dbReference type="Proteomes" id="UP000602532"/>
    </source>
</evidence>
<dbReference type="InterPro" id="IPR036388">
    <property type="entry name" value="WH-like_DNA-bd_sf"/>
</dbReference>
<proteinExistence type="predicted"/>